<evidence type="ECO:0000259" key="8">
    <source>
        <dbReference type="SMART" id="SM00845"/>
    </source>
</evidence>
<evidence type="ECO:0000256" key="4">
    <source>
        <dbReference type="ARBA" id="ARBA00022840"/>
    </source>
</evidence>
<dbReference type="InterPro" id="IPR042114">
    <property type="entry name" value="GatB_C_1"/>
</dbReference>
<dbReference type="Gene3D" id="1.10.10.410">
    <property type="match status" value="1"/>
</dbReference>
<comment type="caution">
    <text evidence="9">The sequence shown here is derived from an EMBL/GenBank/DDBJ whole genome shotgun (WGS) entry which is preliminary data.</text>
</comment>
<keyword evidence="2" id="KW-0436">Ligase</keyword>
<evidence type="ECO:0000256" key="3">
    <source>
        <dbReference type="ARBA" id="ARBA00022741"/>
    </source>
</evidence>
<evidence type="ECO:0000256" key="5">
    <source>
        <dbReference type="ARBA" id="ARBA00022917"/>
    </source>
</evidence>
<keyword evidence="4" id="KW-0067">ATP-binding</keyword>
<dbReference type="GO" id="GO:0016884">
    <property type="term" value="F:carbon-nitrogen ligase activity, with glutamine as amido-N-donor"/>
    <property type="evidence" value="ECO:0007669"/>
    <property type="project" value="InterPro"/>
</dbReference>
<feature type="non-terminal residue" evidence="9">
    <location>
        <position position="1"/>
    </location>
</feature>
<dbReference type="SUPFAM" id="SSF89095">
    <property type="entry name" value="GatB/YqeY motif"/>
    <property type="match status" value="1"/>
</dbReference>
<evidence type="ECO:0000256" key="1">
    <source>
        <dbReference type="ARBA" id="ARBA00011123"/>
    </source>
</evidence>
<dbReference type="SMART" id="SM00845">
    <property type="entry name" value="GatB_Yqey"/>
    <property type="match status" value="1"/>
</dbReference>
<dbReference type="Gene3D" id="1.10.150.380">
    <property type="entry name" value="GatB domain, N-terminal subdomain"/>
    <property type="match status" value="1"/>
</dbReference>
<dbReference type="InterPro" id="IPR014746">
    <property type="entry name" value="Gln_synth/guanido_kin_cat_dom"/>
</dbReference>
<dbReference type="InterPro" id="IPR023168">
    <property type="entry name" value="GatB_Yqey_C_2"/>
</dbReference>
<comment type="catalytic activity">
    <reaction evidence="7">
        <text>L-glutamyl-tRNA(Gln) + L-glutamine + ATP + H2O = L-glutaminyl-tRNA(Gln) + L-glutamate + ADP + phosphate + H(+)</text>
        <dbReference type="Rhea" id="RHEA:17521"/>
        <dbReference type="Rhea" id="RHEA-COMP:9681"/>
        <dbReference type="Rhea" id="RHEA-COMP:9684"/>
        <dbReference type="ChEBI" id="CHEBI:15377"/>
        <dbReference type="ChEBI" id="CHEBI:15378"/>
        <dbReference type="ChEBI" id="CHEBI:29985"/>
        <dbReference type="ChEBI" id="CHEBI:30616"/>
        <dbReference type="ChEBI" id="CHEBI:43474"/>
        <dbReference type="ChEBI" id="CHEBI:58359"/>
        <dbReference type="ChEBI" id="CHEBI:78520"/>
        <dbReference type="ChEBI" id="CHEBI:78521"/>
        <dbReference type="ChEBI" id="CHEBI:456216"/>
    </reaction>
</comment>
<accession>A0A7C5HJQ5</accession>
<evidence type="ECO:0000256" key="7">
    <source>
        <dbReference type="ARBA" id="ARBA00047913"/>
    </source>
</evidence>
<dbReference type="InterPro" id="IPR003789">
    <property type="entry name" value="Asn/Gln_tRNA_amidoTrase-B-like"/>
</dbReference>
<gene>
    <name evidence="9" type="ORF">ENL19_02675</name>
</gene>
<comment type="catalytic activity">
    <reaction evidence="6">
        <text>L-aspartyl-tRNA(Asn) + L-glutamine + ATP + H2O = L-asparaginyl-tRNA(Asn) + L-glutamate + ADP + phosphate + 2 H(+)</text>
        <dbReference type="Rhea" id="RHEA:14513"/>
        <dbReference type="Rhea" id="RHEA-COMP:9674"/>
        <dbReference type="Rhea" id="RHEA-COMP:9677"/>
        <dbReference type="ChEBI" id="CHEBI:15377"/>
        <dbReference type="ChEBI" id="CHEBI:15378"/>
        <dbReference type="ChEBI" id="CHEBI:29985"/>
        <dbReference type="ChEBI" id="CHEBI:30616"/>
        <dbReference type="ChEBI" id="CHEBI:43474"/>
        <dbReference type="ChEBI" id="CHEBI:58359"/>
        <dbReference type="ChEBI" id="CHEBI:78515"/>
        <dbReference type="ChEBI" id="CHEBI:78516"/>
        <dbReference type="ChEBI" id="CHEBI:456216"/>
    </reaction>
</comment>
<evidence type="ECO:0000313" key="9">
    <source>
        <dbReference type="EMBL" id="HHE04949.1"/>
    </source>
</evidence>
<dbReference type="PANTHER" id="PTHR11659">
    <property type="entry name" value="GLUTAMYL-TRNA GLN AMIDOTRANSFERASE SUBUNIT B MITOCHONDRIAL AND PROKARYOTIC PET112-RELATED"/>
    <property type="match status" value="1"/>
</dbReference>
<keyword evidence="3" id="KW-0547">Nucleotide-binding</keyword>
<protein>
    <submittedName>
        <fullName evidence="9">Asp-tRNA(Asn)/Glu-tRNA(Gln) amidotransferase GatCAB subunit B</fullName>
    </submittedName>
</protein>
<evidence type="ECO:0000256" key="2">
    <source>
        <dbReference type="ARBA" id="ARBA00022598"/>
    </source>
</evidence>
<name>A0A7C5HJQ5_UNCW3</name>
<dbReference type="Pfam" id="PF02637">
    <property type="entry name" value="GatB_Yqey"/>
    <property type="match status" value="1"/>
</dbReference>
<dbReference type="FunFam" id="1.10.10.410:FF:000001">
    <property type="entry name" value="Aspartyl/glutamyl-tRNA(Asn/Gln) amidotransferase subunit B"/>
    <property type="match status" value="1"/>
</dbReference>
<evidence type="ECO:0000256" key="6">
    <source>
        <dbReference type="ARBA" id="ARBA00047380"/>
    </source>
</evidence>
<sequence length="250" mass="29589">QRGINYEIMRQSELLKNGEKVEQVTLLYDESKKKTGIMRKKETAADYRYFPEPDLPPLSLDKKYIEKIKNTQPELPFEKKKKYVEEFGVREYEAEIIGFDLKLSRYFESAIKIFSDGEMLSKWLVSELLSYEDYEKIPVEDFIHLLRMVRDGKITRRAAKDVLEEMYSTRKNPEELVKRGKIAVVDDESKIANFIKEIMEEHPNERDRFLKGDERLLGYFVGQVMKKTRGNADPKIVNRLIREYAERNKG</sequence>
<dbReference type="Pfam" id="PF02934">
    <property type="entry name" value="GatB_N"/>
    <property type="match status" value="1"/>
</dbReference>
<comment type="subunit">
    <text evidence="1">Heterotrimer of A, B and C subunits.</text>
</comment>
<feature type="domain" description="Asn/Gln amidotransferase" evidence="8">
    <location>
        <begin position="105"/>
        <end position="245"/>
    </location>
</feature>
<dbReference type="InterPro" id="IPR017959">
    <property type="entry name" value="Asn/Gln-tRNA_amidoTrfase_suB/E"/>
</dbReference>
<dbReference type="EMBL" id="DRTB01000203">
    <property type="protein sequence ID" value="HHE04949.1"/>
    <property type="molecule type" value="Genomic_DNA"/>
</dbReference>
<reference evidence="9" key="1">
    <citation type="journal article" date="2020" name="mSystems">
        <title>Genome- and Community-Level Interaction Insights into Carbon Utilization and Element Cycling Functions of Hydrothermarchaeota in Hydrothermal Sediment.</title>
        <authorList>
            <person name="Zhou Z."/>
            <person name="Liu Y."/>
            <person name="Xu W."/>
            <person name="Pan J."/>
            <person name="Luo Z.H."/>
            <person name="Li M."/>
        </authorList>
    </citation>
    <scope>NUCLEOTIDE SEQUENCE [LARGE SCALE GENOMIC DNA]</scope>
    <source>
        <strain evidence="9">HyVt-74</strain>
    </source>
</reference>
<dbReference type="GO" id="GO:0005524">
    <property type="term" value="F:ATP binding"/>
    <property type="evidence" value="ECO:0007669"/>
    <property type="project" value="UniProtKB-KW"/>
</dbReference>
<organism evidence="9">
    <name type="scientific">candidate division WOR-3 bacterium</name>
    <dbReference type="NCBI Taxonomy" id="2052148"/>
    <lineage>
        <taxon>Bacteria</taxon>
        <taxon>Bacteria division WOR-3</taxon>
    </lineage>
</organism>
<dbReference type="SUPFAM" id="SSF55931">
    <property type="entry name" value="Glutamine synthetase/guanido kinase"/>
    <property type="match status" value="1"/>
</dbReference>
<proteinExistence type="predicted"/>
<dbReference type="AlphaFoldDB" id="A0A7C5HJQ5"/>
<keyword evidence="5" id="KW-0648">Protein biosynthesis</keyword>
<dbReference type="InterPro" id="IPR006075">
    <property type="entry name" value="Asn/Gln-tRNA_Trfase_suB/E_cat"/>
</dbReference>
<dbReference type="GO" id="GO:0006412">
    <property type="term" value="P:translation"/>
    <property type="evidence" value="ECO:0007669"/>
    <property type="project" value="UniProtKB-KW"/>
</dbReference>
<dbReference type="Proteomes" id="UP000886110">
    <property type="component" value="Unassembled WGS sequence"/>
</dbReference>
<dbReference type="InterPro" id="IPR018027">
    <property type="entry name" value="Asn/Gln_amidotransferase"/>
</dbReference>